<organism evidence="1 2">
    <name type="scientific">Cylindrospermum stagnale PCC 7417</name>
    <dbReference type="NCBI Taxonomy" id="56107"/>
    <lineage>
        <taxon>Bacteria</taxon>
        <taxon>Bacillati</taxon>
        <taxon>Cyanobacteriota</taxon>
        <taxon>Cyanophyceae</taxon>
        <taxon>Nostocales</taxon>
        <taxon>Nostocaceae</taxon>
        <taxon>Cylindrospermum</taxon>
    </lineage>
</organism>
<dbReference type="PROSITE" id="PS51318">
    <property type="entry name" value="TAT"/>
    <property type="match status" value="1"/>
</dbReference>
<name>K9WRI6_9NOST</name>
<proteinExistence type="predicted"/>
<dbReference type="STRING" id="56107.Cylst_0469"/>
<dbReference type="Pfam" id="PF13668">
    <property type="entry name" value="Ferritin_2"/>
    <property type="match status" value="1"/>
</dbReference>
<sequence>MSNTENSKIISPQRRKLIQLGVLTSAAGVFALATNSPADARGRRNTKTDIELFNGIAILEQKAINTYKAAAENNLLPTKAFLDVALQFAGDHAQHHAKVQSIVATVLRGTPVNTSNVGTFPIPKKVLTGGEAEVLRYALSLEVIASKAYLENIQSKLTTDEAINVAATILPVEASHAAVFRTVLLVLLKEKGLPGDDKLVPYAFLDKQPTPPLPKAGS</sequence>
<reference evidence="1 2" key="1">
    <citation type="submission" date="2012-06" db="EMBL/GenBank/DDBJ databases">
        <title>Finished chromosome of genome of Cylindrospermum stagnale PCC 7417.</title>
        <authorList>
            <consortium name="US DOE Joint Genome Institute"/>
            <person name="Gugger M."/>
            <person name="Coursin T."/>
            <person name="Rippka R."/>
            <person name="Tandeau De Marsac N."/>
            <person name="Huntemann M."/>
            <person name="Wei C.-L."/>
            <person name="Han J."/>
            <person name="Detter J.C."/>
            <person name="Han C."/>
            <person name="Tapia R."/>
            <person name="Chen A."/>
            <person name="Kyrpides N."/>
            <person name="Mavromatis K."/>
            <person name="Markowitz V."/>
            <person name="Szeto E."/>
            <person name="Ivanova N."/>
            <person name="Pagani I."/>
            <person name="Pati A."/>
            <person name="Goodwin L."/>
            <person name="Nordberg H.P."/>
            <person name="Cantor M.N."/>
            <person name="Hua S.X."/>
            <person name="Woyke T."/>
            <person name="Kerfeld C.A."/>
        </authorList>
    </citation>
    <scope>NUCLEOTIDE SEQUENCE [LARGE SCALE GENOMIC DNA]</scope>
    <source>
        <strain evidence="1 2">PCC 7417</strain>
    </source>
</reference>
<dbReference type="AlphaFoldDB" id="K9WRI6"/>
<dbReference type="eggNOG" id="COG1633">
    <property type="taxonomic scope" value="Bacteria"/>
</dbReference>
<protein>
    <recommendedName>
        <fullName evidence="3">Ferritin-like domain-containing protein</fullName>
    </recommendedName>
</protein>
<keyword evidence="2" id="KW-1185">Reference proteome</keyword>
<accession>K9WRI6</accession>
<evidence type="ECO:0008006" key="3">
    <source>
        <dbReference type="Google" id="ProtNLM"/>
    </source>
</evidence>
<dbReference type="InterPro" id="IPR006311">
    <property type="entry name" value="TAT_signal"/>
</dbReference>
<dbReference type="Proteomes" id="UP000010475">
    <property type="component" value="Chromosome"/>
</dbReference>
<dbReference type="RefSeq" id="WP_015206070.1">
    <property type="nucleotide sequence ID" value="NC_019757.1"/>
</dbReference>
<evidence type="ECO:0000313" key="1">
    <source>
        <dbReference type="EMBL" id="AFZ22813.1"/>
    </source>
</evidence>
<evidence type="ECO:0000313" key="2">
    <source>
        <dbReference type="Proteomes" id="UP000010475"/>
    </source>
</evidence>
<dbReference type="OrthoDB" id="7571942at2"/>
<dbReference type="InterPro" id="IPR009078">
    <property type="entry name" value="Ferritin-like_SF"/>
</dbReference>
<dbReference type="InterPro" id="IPR012347">
    <property type="entry name" value="Ferritin-like"/>
</dbReference>
<gene>
    <name evidence="1" type="ORF">Cylst_0469</name>
</gene>
<dbReference type="EMBL" id="CP003642">
    <property type="protein sequence ID" value="AFZ22813.1"/>
    <property type="molecule type" value="Genomic_DNA"/>
</dbReference>
<dbReference type="HOGENOM" id="CLU_1265209_0_0_3"/>
<dbReference type="Gene3D" id="1.20.1260.10">
    <property type="match status" value="1"/>
</dbReference>
<dbReference type="KEGG" id="csg:Cylst_0469"/>
<dbReference type="SUPFAM" id="SSF47240">
    <property type="entry name" value="Ferritin-like"/>
    <property type="match status" value="1"/>
</dbReference>